<evidence type="ECO:0008006" key="4">
    <source>
        <dbReference type="Google" id="ProtNLM"/>
    </source>
</evidence>
<evidence type="ECO:0000256" key="1">
    <source>
        <dbReference type="SAM" id="Phobius"/>
    </source>
</evidence>
<protein>
    <recommendedName>
        <fullName evidence="4">Group-specific protein</fullName>
    </recommendedName>
</protein>
<keyword evidence="1" id="KW-0812">Transmembrane</keyword>
<dbReference type="EMBL" id="NTQT01000042">
    <property type="protein sequence ID" value="PFC70188.1"/>
    <property type="molecule type" value="Genomic_DNA"/>
</dbReference>
<gene>
    <name evidence="2" type="ORF">CN290_27320</name>
</gene>
<evidence type="ECO:0000313" key="3">
    <source>
        <dbReference type="Proteomes" id="UP000220226"/>
    </source>
</evidence>
<dbReference type="AlphaFoldDB" id="A0A2C1YB20"/>
<dbReference type="Proteomes" id="UP000220226">
    <property type="component" value="Unassembled WGS sequence"/>
</dbReference>
<reference evidence="2 3" key="1">
    <citation type="submission" date="2017-09" db="EMBL/GenBank/DDBJ databases">
        <title>Large-scale bioinformatics analysis of Bacillus genomes uncovers conserved roles of natural products in bacterial physiology.</title>
        <authorList>
            <consortium name="Agbiome Team Llc"/>
            <person name="Bleich R.M."/>
            <person name="Grubbs K.J."/>
            <person name="Santa Maria K.C."/>
            <person name="Allen S.E."/>
            <person name="Farag S."/>
            <person name="Shank E.A."/>
            <person name="Bowers A."/>
        </authorList>
    </citation>
    <scope>NUCLEOTIDE SEQUENCE [LARGE SCALE GENOMIC DNA]</scope>
    <source>
        <strain evidence="2 3">AFS025165</strain>
    </source>
</reference>
<sequence>MEKWISRGAKVSWGIYILLAAIGIGYMFWEINAYNHEWTKNYTVTAITVFGTFYIIMLAVEIGFMNRKLTKKTLLLEIPFLIVISIGLLAVIVFLEEHPISGLTFLVALLMSTPFVFIFLRMGYKQWKFYNELVVLLKKGEQK</sequence>
<keyword evidence="1" id="KW-0472">Membrane</keyword>
<comment type="caution">
    <text evidence="2">The sequence shown here is derived from an EMBL/GenBank/DDBJ whole genome shotgun (WGS) entry which is preliminary data.</text>
</comment>
<name>A0A2C1YB20_BACCE</name>
<evidence type="ECO:0000313" key="2">
    <source>
        <dbReference type="EMBL" id="PFC70188.1"/>
    </source>
</evidence>
<feature type="transmembrane region" description="Helical" evidence="1">
    <location>
        <begin position="100"/>
        <end position="120"/>
    </location>
</feature>
<proteinExistence type="predicted"/>
<dbReference type="RefSeq" id="WP_098289198.1">
    <property type="nucleotide sequence ID" value="NZ_NTQT01000042.1"/>
</dbReference>
<feature type="transmembrane region" description="Helical" evidence="1">
    <location>
        <begin position="12"/>
        <end position="29"/>
    </location>
</feature>
<feature type="transmembrane region" description="Helical" evidence="1">
    <location>
        <begin position="74"/>
        <end position="94"/>
    </location>
</feature>
<keyword evidence="1" id="KW-1133">Transmembrane helix</keyword>
<accession>A0A2C1YB20</accession>
<organism evidence="2 3">
    <name type="scientific">Bacillus cereus</name>
    <dbReference type="NCBI Taxonomy" id="1396"/>
    <lineage>
        <taxon>Bacteria</taxon>
        <taxon>Bacillati</taxon>
        <taxon>Bacillota</taxon>
        <taxon>Bacilli</taxon>
        <taxon>Bacillales</taxon>
        <taxon>Bacillaceae</taxon>
        <taxon>Bacillus</taxon>
        <taxon>Bacillus cereus group</taxon>
    </lineage>
</organism>
<feature type="transmembrane region" description="Helical" evidence="1">
    <location>
        <begin position="41"/>
        <end position="62"/>
    </location>
</feature>